<dbReference type="InterPro" id="IPR048396">
    <property type="entry name" value="SduA_N"/>
</dbReference>
<dbReference type="Proteomes" id="UP001589738">
    <property type="component" value="Unassembled WGS sequence"/>
</dbReference>
<name>A0ABV6KKS7_9BACI</name>
<dbReference type="Pfam" id="PF21407">
    <property type="entry name" value="SduA_N"/>
    <property type="match status" value="1"/>
</dbReference>
<gene>
    <name evidence="2" type="ORF">ACFFHF_00985</name>
</gene>
<evidence type="ECO:0000313" key="2">
    <source>
        <dbReference type="EMBL" id="MFC0473916.1"/>
    </source>
</evidence>
<accession>A0ABV6KKS7</accession>
<proteinExistence type="predicted"/>
<feature type="domain" description="Shedu protein SduA N-terminal" evidence="1">
    <location>
        <begin position="8"/>
        <end position="57"/>
    </location>
</feature>
<protein>
    <recommendedName>
        <fullName evidence="1">Shedu protein SduA N-terminal domain-containing protein</fullName>
    </recommendedName>
</protein>
<evidence type="ECO:0000313" key="3">
    <source>
        <dbReference type="Proteomes" id="UP001589738"/>
    </source>
</evidence>
<reference evidence="2 3" key="1">
    <citation type="submission" date="2024-09" db="EMBL/GenBank/DDBJ databases">
        <authorList>
            <person name="Sun Q."/>
            <person name="Mori K."/>
        </authorList>
    </citation>
    <scope>NUCLEOTIDE SEQUENCE [LARGE SCALE GENOMIC DNA]</scope>
    <source>
        <strain evidence="2 3">CGMCC 1.9126</strain>
    </source>
</reference>
<sequence length="60" mass="6789">MSISIQTTSSDSGIGEDIILRETDTTRLLFRPELVNNQHNSDASVKGCFIFQKKKKRIYG</sequence>
<keyword evidence="3" id="KW-1185">Reference proteome</keyword>
<dbReference type="RefSeq" id="WP_340902451.1">
    <property type="nucleotide sequence ID" value="NZ_JBHLUU010000007.1"/>
</dbReference>
<dbReference type="EMBL" id="JBHLUU010000007">
    <property type="protein sequence ID" value="MFC0473916.1"/>
    <property type="molecule type" value="Genomic_DNA"/>
</dbReference>
<organism evidence="2 3">
    <name type="scientific">Robertmurraya beringensis</name>
    <dbReference type="NCBI Taxonomy" id="641660"/>
    <lineage>
        <taxon>Bacteria</taxon>
        <taxon>Bacillati</taxon>
        <taxon>Bacillota</taxon>
        <taxon>Bacilli</taxon>
        <taxon>Bacillales</taxon>
        <taxon>Bacillaceae</taxon>
        <taxon>Robertmurraya</taxon>
    </lineage>
</organism>
<evidence type="ECO:0000259" key="1">
    <source>
        <dbReference type="Pfam" id="PF21407"/>
    </source>
</evidence>
<comment type="caution">
    <text evidence="2">The sequence shown here is derived from an EMBL/GenBank/DDBJ whole genome shotgun (WGS) entry which is preliminary data.</text>
</comment>